<dbReference type="PROSITE" id="PS50885">
    <property type="entry name" value="HAMP"/>
    <property type="match status" value="1"/>
</dbReference>
<keyword evidence="10" id="KW-1133">Transmembrane helix</keyword>
<dbReference type="InterPro" id="IPR050351">
    <property type="entry name" value="BphY/WalK/GraS-like"/>
</dbReference>
<evidence type="ECO:0000259" key="12">
    <source>
        <dbReference type="PROSITE" id="PS50885"/>
    </source>
</evidence>
<evidence type="ECO:0000256" key="6">
    <source>
        <dbReference type="ARBA" id="ARBA00022741"/>
    </source>
</evidence>
<evidence type="ECO:0000313" key="13">
    <source>
        <dbReference type="EMBL" id="WXB10369.1"/>
    </source>
</evidence>
<dbReference type="PRINTS" id="PR00344">
    <property type="entry name" value="BCTRLSENSOR"/>
</dbReference>
<dbReference type="Gene3D" id="6.10.340.10">
    <property type="match status" value="1"/>
</dbReference>
<dbReference type="InterPro" id="IPR003660">
    <property type="entry name" value="HAMP_dom"/>
</dbReference>
<dbReference type="Gene3D" id="3.30.565.10">
    <property type="entry name" value="Histidine kinase-like ATPase, C-terminal domain"/>
    <property type="match status" value="1"/>
</dbReference>
<feature type="domain" description="HAMP" evidence="12">
    <location>
        <begin position="202"/>
        <end position="254"/>
    </location>
</feature>
<keyword evidence="10" id="KW-0472">Membrane</keyword>
<dbReference type="SUPFAM" id="SSF55874">
    <property type="entry name" value="ATPase domain of HSP90 chaperone/DNA topoisomerase II/histidine kinase"/>
    <property type="match status" value="1"/>
</dbReference>
<comment type="subcellular location">
    <subcellularLocation>
        <location evidence="2">Membrane</location>
    </subcellularLocation>
</comment>
<dbReference type="InterPro" id="IPR036890">
    <property type="entry name" value="HATPase_C_sf"/>
</dbReference>
<evidence type="ECO:0000256" key="9">
    <source>
        <dbReference type="ARBA" id="ARBA00023012"/>
    </source>
</evidence>
<evidence type="ECO:0000259" key="11">
    <source>
        <dbReference type="PROSITE" id="PS50109"/>
    </source>
</evidence>
<keyword evidence="14" id="KW-1185">Reference proteome</keyword>
<gene>
    <name evidence="13" type="ORF">LVJ94_24470</name>
</gene>
<dbReference type="PANTHER" id="PTHR42878">
    <property type="entry name" value="TWO-COMPONENT HISTIDINE KINASE"/>
    <property type="match status" value="1"/>
</dbReference>
<dbReference type="InterPro" id="IPR003594">
    <property type="entry name" value="HATPase_dom"/>
</dbReference>
<dbReference type="GO" id="GO:0005524">
    <property type="term" value="F:ATP binding"/>
    <property type="evidence" value="ECO:0007669"/>
    <property type="project" value="UniProtKB-KW"/>
</dbReference>
<dbReference type="Pfam" id="PF00672">
    <property type="entry name" value="HAMP"/>
    <property type="match status" value="1"/>
</dbReference>
<dbReference type="InterPro" id="IPR004358">
    <property type="entry name" value="Sig_transdc_His_kin-like_C"/>
</dbReference>
<comment type="catalytic activity">
    <reaction evidence="1">
        <text>ATP + protein L-histidine = ADP + protein N-phospho-L-histidine.</text>
        <dbReference type="EC" id="2.7.13.3"/>
    </reaction>
</comment>
<dbReference type="SMART" id="SM00387">
    <property type="entry name" value="HATPase_c"/>
    <property type="match status" value="1"/>
</dbReference>
<keyword evidence="9" id="KW-0902">Two-component regulatory system</keyword>
<feature type="domain" description="Histidine kinase" evidence="11">
    <location>
        <begin position="381"/>
        <end position="603"/>
    </location>
</feature>
<proteinExistence type="predicted"/>
<dbReference type="Proteomes" id="UP001374803">
    <property type="component" value="Chromosome"/>
</dbReference>
<dbReference type="PANTHER" id="PTHR42878:SF7">
    <property type="entry name" value="SENSOR HISTIDINE KINASE GLRK"/>
    <property type="match status" value="1"/>
</dbReference>
<keyword evidence="10" id="KW-0812">Transmembrane</keyword>
<dbReference type="EMBL" id="CP089983">
    <property type="protein sequence ID" value="WXB10369.1"/>
    <property type="molecule type" value="Genomic_DNA"/>
</dbReference>
<dbReference type="CDD" id="cd00075">
    <property type="entry name" value="HATPase"/>
    <property type="match status" value="1"/>
</dbReference>
<keyword evidence="6" id="KW-0547">Nucleotide-binding</keyword>
<feature type="transmembrane region" description="Helical" evidence="10">
    <location>
        <begin position="181"/>
        <end position="201"/>
    </location>
</feature>
<dbReference type="SUPFAM" id="SSF158472">
    <property type="entry name" value="HAMP domain-like"/>
    <property type="match status" value="1"/>
</dbReference>
<reference evidence="13" key="1">
    <citation type="submission" date="2021-12" db="EMBL/GenBank/DDBJ databases">
        <title>Discovery of the Pendulisporaceae a myxobacterial family with distinct sporulation behavior and unique specialized metabolism.</title>
        <authorList>
            <person name="Garcia R."/>
            <person name="Popoff A."/>
            <person name="Bader C.D."/>
            <person name="Loehr J."/>
            <person name="Walesch S."/>
            <person name="Walt C."/>
            <person name="Boldt J."/>
            <person name="Bunk B."/>
            <person name="Haeckl F.J.F.P.J."/>
            <person name="Gunesch A.P."/>
            <person name="Birkelbach J."/>
            <person name="Nuebel U."/>
            <person name="Pietschmann T."/>
            <person name="Bach T."/>
            <person name="Mueller R."/>
        </authorList>
    </citation>
    <scope>NUCLEOTIDE SEQUENCE</scope>
    <source>
        <strain evidence="13">MSr11367</strain>
    </source>
</reference>
<dbReference type="RefSeq" id="WP_394840046.1">
    <property type="nucleotide sequence ID" value="NZ_CP089929.1"/>
</dbReference>
<organism evidence="13 14">
    <name type="scientific">Pendulispora rubella</name>
    <dbReference type="NCBI Taxonomy" id="2741070"/>
    <lineage>
        <taxon>Bacteria</taxon>
        <taxon>Pseudomonadati</taxon>
        <taxon>Myxococcota</taxon>
        <taxon>Myxococcia</taxon>
        <taxon>Myxococcales</taxon>
        <taxon>Sorangiineae</taxon>
        <taxon>Pendulisporaceae</taxon>
        <taxon>Pendulispora</taxon>
    </lineage>
</organism>
<keyword evidence="8 13" id="KW-0067">ATP-binding</keyword>
<evidence type="ECO:0000256" key="3">
    <source>
        <dbReference type="ARBA" id="ARBA00012438"/>
    </source>
</evidence>
<keyword evidence="4" id="KW-0597">Phosphoprotein</keyword>
<dbReference type="CDD" id="cd00082">
    <property type="entry name" value="HisKA"/>
    <property type="match status" value="1"/>
</dbReference>
<dbReference type="Gene3D" id="1.10.287.130">
    <property type="match status" value="1"/>
</dbReference>
<accession>A0ABZ2LHE6</accession>
<evidence type="ECO:0000256" key="5">
    <source>
        <dbReference type="ARBA" id="ARBA00022679"/>
    </source>
</evidence>
<evidence type="ECO:0000256" key="8">
    <source>
        <dbReference type="ARBA" id="ARBA00022840"/>
    </source>
</evidence>
<evidence type="ECO:0000313" key="14">
    <source>
        <dbReference type="Proteomes" id="UP001374803"/>
    </source>
</evidence>
<dbReference type="EC" id="2.7.13.3" evidence="3"/>
<keyword evidence="7" id="KW-0418">Kinase</keyword>
<name>A0ABZ2LHE6_9BACT</name>
<evidence type="ECO:0000256" key="7">
    <source>
        <dbReference type="ARBA" id="ARBA00022777"/>
    </source>
</evidence>
<evidence type="ECO:0000256" key="4">
    <source>
        <dbReference type="ARBA" id="ARBA00022553"/>
    </source>
</evidence>
<evidence type="ECO:0000256" key="10">
    <source>
        <dbReference type="SAM" id="Phobius"/>
    </source>
</evidence>
<dbReference type="InterPro" id="IPR036097">
    <property type="entry name" value="HisK_dim/P_sf"/>
</dbReference>
<dbReference type="SUPFAM" id="SSF47384">
    <property type="entry name" value="Homodimeric domain of signal transducing histidine kinase"/>
    <property type="match status" value="1"/>
</dbReference>
<dbReference type="Pfam" id="PF02518">
    <property type="entry name" value="HATPase_c"/>
    <property type="match status" value="1"/>
</dbReference>
<dbReference type="SMART" id="SM00388">
    <property type="entry name" value="HisKA"/>
    <property type="match status" value="1"/>
</dbReference>
<dbReference type="InterPro" id="IPR005467">
    <property type="entry name" value="His_kinase_dom"/>
</dbReference>
<dbReference type="Pfam" id="PF00512">
    <property type="entry name" value="HisKA"/>
    <property type="match status" value="1"/>
</dbReference>
<protein>
    <recommendedName>
        <fullName evidence="3">histidine kinase</fullName>
        <ecNumber evidence="3">2.7.13.3</ecNumber>
    </recommendedName>
</protein>
<dbReference type="SMART" id="SM00304">
    <property type="entry name" value="HAMP"/>
    <property type="match status" value="1"/>
</dbReference>
<evidence type="ECO:0000256" key="1">
    <source>
        <dbReference type="ARBA" id="ARBA00000085"/>
    </source>
</evidence>
<dbReference type="PROSITE" id="PS50109">
    <property type="entry name" value="HIS_KIN"/>
    <property type="match status" value="1"/>
</dbReference>
<sequence>MKALGLGGRFLVAGVLLVATSAASSAWSALAFRRVSLVVDSAVRASEQTVAATGALASDLEREDDALLLTLADAVRGRRELHERRALVERSLSHLDALLEHPEQREKTAALRVDVRAYHEAGDALLAHAHDADTRIRYHEEVNPLLRRAVSDSARLREDDFRSTQSVAAWARDQASQATQILAVVFSAALLLSILVALYLARVVLLPIGELSRGVEAIRRGDFSGRVRARHGDELGQLADGFNRMADDLEEFRRANIGEVIAAKETLEATLAALPDAVLVVESGGNVSSANARATEVMRNLSLPEAVRTALDASLRGEVVSLPLDLSRALVVRVGEEHRRVLPRIVPIEGLPNGRHGAVLLLSDVTELARLDELRLELVAVASHELRTPLTTLRMTLLMLEERAGRLDETNRELVLTALMGVEQLAGTVAEFLDLTRIEAGELRLQSEQLDLGLVLRQTLAAIQPRADESNRGIRLHLPTDTAPLALHGDLARLTVVFSNILQNALKYTPSGSAIDVGVARADEKLRVTIADRGPGVPEEFRERIFDKFFRVEHYRLGSDVHGSGIGLYIAREIIHAHGGSIACEPVSDGPGACIVVTLPESATTTPREA</sequence>
<dbReference type="InterPro" id="IPR003661">
    <property type="entry name" value="HisK_dim/P_dom"/>
</dbReference>
<keyword evidence="5" id="KW-0808">Transferase</keyword>
<dbReference type="CDD" id="cd06225">
    <property type="entry name" value="HAMP"/>
    <property type="match status" value="1"/>
</dbReference>
<evidence type="ECO:0000256" key="2">
    <source>
        <dbReference type="ARBA" id="ARBA00004370"/>
    </source>
</evidence>